<evidence type="ECO:0000256" key="1">
    <source>
        <dbReference type="ARBA" id="ARBA00022795"/>
    </source>
</evidence>
<evidence type="ECO:0000313" key="4">
    <source>
        <dbReference type="EMBL" id="MCF6138758.1"/>
    </source>
</evidence>
<feature type="coiled-coil region" evidence="2">
    <location>
        <begin position="96"/>
        <end position="123"/>
    </location>
</feature>
<dbReference type="RefSeq" id="WP_236336654.1">
    <property type="nucleotide sequence ID" value="NZ_JAKIJS010000001.1"/>
</dbReference>
<dbReference type="Gene3D" id="1.20.58.300">
    <property type="entry name" value="FlgN-like"/>
    <property type="match status" value="1"/>
</dbReference>
<dbReference type="SUPFAM" id="SSF140566">
    <property type="entry name" value="FlgN-like"/>
    <property type="match status" value="1"/>
</dbReference>
<gene>
    <name evidence="4" type="ORF">L2716_13560</name>
</gene>
<dbReference type="Pfam" id="PF05130">
    <property type="entry name" value="FlgN"/>
    <property type="match status" value="1"/>
</dbReference>
<dbReference type="Proteomes" id="UP001649381">
    <property type="component" value="Unassembled WGS sequence"/>
</dbReference>
<protein>
    <submittedName>
        <fullName evidence="4">Flagellar protein FlgN</fullName>
    </submittedName>
</protein>
<name>A0ABS9H4P1_9BACL</name>
<organism evidence="4 5">
    <name type="scientific">Pseudalkalibacillus berkeleyi</name>
    <dbReference type="NCBI Taxonomy" id="1069813"/>
    <lineage>
        <taxon>Bacteria</taxon>
        <taxon>Bacillati</taxon>
        <taxon>Bacillota</taxon>
        <taxon>Bacilli</taxon>
        <taxon>Bacillales</taxon>
        <taxon>Fictibacillaceae</taxon>
        <taxon>Pseudalkalibacillus</taxon>
    </lineage>
</organism>
<comment type="caution">
    <text evidence="4">The sequence shown here is derived from an EMBL/GenBank/DDBJ whole genome shotgun (WGS) entry which is preliminary data.</text>
</comment>
<keyword evidence="5" id="KW-1185">Reference proteome</keyword>
<keyword evidence="4" id="KW-0282">Flagellum</keyword>
<accession>A0ABS9H4P1</accession>
<feature type="compositionally biased region" description="Polar residues" evidence="3">
    <location>
        <begin position="148"/>
        <end position="167"/>
    </location>
</feature>
<keyword evidence="1" id="KW-1005">Bacterial flagellum biogenesis</keyword>
<evidence type="ECO:0000256" key="2">
    <source>
        <dbReference type="SAM" id="Coils"/>
    </source>
</evidence>
<keyword evidence="4" id="KW-0966">Cell projection</keyword>
<dbReference type="InterPro" id="IPR036679">
    <property type="entry name" value="FlgN-like_sf"/>
</dbReference>
<keyword evidence="4" id="KW-0969">Cilium</keyword>
<sequence length="167" mass="19061">MIGDRMIGLLSDLHKQHEQLLELSLKKTEALKANEMKALDQILTQENKCIQQIDAIENARVQEVESLLNQKGIVADENPSLAQLLRFYNEKEQQTLLEVQAELRTTIQKLQEQNELNHELTRQSLQFVNASLSLMEPKQPTANYGRPGQSTKSNGYQKQQSIFDSKA</sequence>
<feature type="region of interest" description="Disordered" evidence="3">
    <location>
        <begin position="138"/>
        <end position="167"/>
    </location>
</feature>
<evidence type="ECO:0000256" key="3">
    <source>
        <dbReference type="SAM" id="MobiDB-lite"/>
    </source>
</evidence>
<evidence type="ECO:0000313" key="5">
    <source>
        <dbReference type="Proteomes" id="UP001649381"/>
    </source>
</evidence>
<dbReference type="InterPro" id="IPR007809">
    <property type="entry name" value="FlgN-like"/>
</dbReference>
<keyword evidence="2" id="KW-0175">Coiled coil</keyword>
<reference evidence="4 5" key="1">
    <citation type="submission" date="2022-01" db="EMBL/GenBank/DDBJ databases">
        <title>Alkalihalobacillus sp. EGI L200015, a novel bacterium isolated from a salt lake sediment.</title>
        <authorList>
            <person name="Gao L."/>
            <person name="Fang B.-Z."/>
            <person name="Li W.-J."/>
        </authorList>
    </citation>
    <scope>NUCLEOTIDE SEQUENCE [LARGE SCALE GENOMIC DNA]</scope>
    <source>
        <strain evidence="4 5">KCTC 12718</strain>
    </source>
</reference>
<dbReference type="EMBL" id="JAKIJS010000001">
    <property type="protein sequence ID" value="MCF6138758.1"/>
    <property type="molecule type" value="Genomic_DNA"/>
</dbReference>
<proteinExistence type="predicted"/>